<keyword evidence="3" id="KW-1003">Cell membrane</keyword>
<proteinExistence type="predicted"/>
<dbReference type="Gene3D" id="1.20.1740.10">
    <property type="entry name" value="Amino acid/polyamine transporter I"/>
    <property type="match status" value="1"/>
</dbReference>
<keyword evidence="4" id="KW-0997">Cell inner membrane</keyword>
<keyword evidence="11" id="KW-1185">Reference proteome</keyword>
<dbReference type="RefSeq" id="WP_345334143.1">
    <property type="nucleotide sequence ID" value="NZ_BAABJZ010000013.1"/>
</dbReference>
<evidence type="ECO:0000256" key="5">
    <source>
        <dbReference type="ARBA" id="ARBA00022692"/>
    </source>
</evidence>
<evidence type="ECO:0000256" key="7">
    <source>
        <dbReference type="ARBA" id="ARBA00022989"/>
    </source>
</evidence>
<feature type="transmembrane region" description="Helical" evidence="9">
    <location>
        <begin position="39"/>
        <end position="61"/>
    </location>
</feature>
<evidence type="ECO:0000256" key="6">
    <source>
        <dbReference type="ARBA" id="ARBA00022970"/>
    </source>
</evidence>
<feature type="transmembrane region" description="Helical" evidence="9">
    <location>
        <begin position="321"/>
        <end position="340"/>
    </location>
</feature>
<gene>
    <name evidence="10" type="ORF">GCM10023333_10610</name>
</gene>
<evidence type="ECO:0000256" key="3">
    <source>
        <dbReference type="ARBA" id="ARBA00022475"/>
    </source>
</evidence>
<feature type="transmembrane region" description="Helical" evidence="9">
    <location>
        <begin position="230"/>
        <end position="252"/>
    </location>
</feature>
<organism evidence="10 11">
    <name type="scientific">Ferrimonas pelagia</name>
    <dbReference type="NCBI Taxonomy" id="1177826"/>
    <lineage>
        <taxon>Bacteria</taxon>
        <taxon>Pseudomonadati</taxon>
        <taxon>Pseudomonadota</taxon>
        <taxon>Gammaproteobacteria</taxon>
        <taxon>Alteromonadales</taxon>
        <taxon>Ferrimonadaceae</taxon>
        <taxon>Ferrimonas</taxon>
    </lineage>
</organism>
<dbReference type="PRINTS" id="PR00166">
    <property type="entry name" value="AROAAPRMEASE"/>
</dbReference>
<evidence type="ECO:0000256" key="8">
    <source>
        <dbReference type="ARBA" id="ARBA00023136"/>
    </source>
</evidence>
<evidence type="ECO:0000256" key="4">
    <source>
        <dbReference type="ARBA" id="ARBA00022519"/>
    </source>
</evidence>
<feature type="transmembrane region" description="Helical" evidence="9">
    <location>
        <begin position="12"/>
        <end position="33"/>
    </location>
</feature>
<evidence type="ECO:0000256" key="1">
    <source>
        <dbReference type="ARBA" id="ARBA00004429"/>
    </source>
</evidence>
<accession>A0ABP9EHW5</accession>
<protein>
    <submittedName>
        <fullName evidence="10">Aromatic amino acid transport family protein</fullName>
    </submittedName>
</protein>
<feature type="transmembrane region" description="Helical" evidence="9">
    <location>
        <begin position="91"/>
        <end position="111"/>
    </location>
</feature>
<feature type="transmembrane region" description="Helical" evidence="9">
    <location>
        <begin position="346"/>
        <end position="365"/>
    </location>
</feature>
<feature type="transmembrane region" description="Helical" evidence="9">
    <location>
        <begin position="131"/>
        <end position="150"/>
    </location>
</feature>
<reference evidence="11" key="1">
    <citation type="journal article" date="2019" name="Int. J. Syst. Evol. Microbiol.">
        <title>The Global Catalogue of Microorganisms (GCM) 10K type strain sequencing project: providing services to taxonomists for standard genome sequencing and annotation.</title>
        <authorList>
            <consortium name="The Broad Institute Genomics Platform"/>
            <consortium name="The Broad Institute Genome Sequencing Center for Infectious Disease"/>
            <person name="Wu L."/>
            <person name="Ma J."/>
        </authorList>
    </citation>
    <scope>NUCLEOTIDE SEQUENCE [LARGE SCALE GENOMIC DNA]</scope>
    <source>
        <strain evidence="11">JCM 18401</strain>
    </source>
</reference>
<dbReference type="Pfam" id="PF03222">
    <property type="entry name" value="Trp_Tyr_perm"/>
    <property type="match status" value="1"/>
</dbReference>
<sequence length="406" mass="42179">MNSNSYFNSKSLGATLIVAGTAIGAGMLALPIATAAIGFWPALALMVGLWALSGYSALLMLEVNLKVGAQLDTHANLHTMTGHVLGRAGQWVGALANLALLYSLTAAYLSGGASLLMLKLGDWLALSHGSAALLFALTLGAVVALGMGYIDRMIRLLFSAKLLALLAVLVVLLPDTSALNLLADATEAVQGQGALIAAIPVIITSFGFHVCIPSLVRYLQGDVISLRRALLIGSALPLLCYSLWLLATLGVLSPAEQLALAQGDALANLVVSLSERSGQSWLGTALTAFADLALLTSFLGVTLSLFDYLAELSRRNDSAAGRGQTWLLTFLLPLGLAIFYPQGFVAILGFAAIPLMVYMVILPVLMARKLRTQGVAGYQVRGGTPALALITAAALGVIAAQLVTAL</sequence>
<dbReference type="EMBL" id="BAABJZ010000013">
    <property type="protein sequence ID" value="GAA4878759.1"/>
    <property type="molecule type" value="Genomic_DNA"/>
</dbReference>
<name>A0ABP9EHW5_9GAMM</name>
<dbReference type="Proteomes" id="UP001499988">
    <property type="component" value="Unassembled WGS sequence"/>
</dbReference>
<dbReference type="InterPro" id="IPR013059">
    <property type="entry name" value="Trp_tyr_transpt"/>
</dbReference>
<dbReference type="PANTHER" id="PTHR46997:SF2">
    <property type="entry name" value="TYROSINE-SPECIFIC TRANSPORT SYSTEM"/>
    <property type="match status" value="1"/>
</dbReference>
<keyword evidence="6" id="KW-0029">Amino-acid transport</keyword>
<keyword evidence="7 9" id="KW-1133">Transmembrane helix</keyword>
<feature type="transmembrane region" description="Helical" evidence="9">
    <location>
        <begin position="281"/>
        <end position="309"/>
    </location>
</feature>
<dbReference type="PANTHER" id="PTHR46997">
    <property type="entry name" value="LOW AFFINITY TRYPTOPHAN PERMEASE-RELATED"/>
    <property type="match status" value="1"/>
</dbReference>
<feature type="transmembrane region" description="Helical" evidence="9">
    <location>
        <begin position="195"/>
        <end position="218"/>
    </location>
</feature>
<keyword evidence="5 9" id="KW-0812">Transmembrane</keyword>
<evidence type="ECO:0000256" key="2">
    <source>
        <dbReference type="ARBA" id="ARBA00022448"/>
    </source>
</evidence>
<comment type="caution">
    <text evidence="10">The sequence shown here is derived from an EMBL/GenBank/DDBJ whole genome shotgun (WGS) entry which is preliminary data.</text>
</comment>
<keyword evidence="8 9" id="KW-0472">Membrane</keyword>
<feature type="transmembrane region" description="Helical" evidence="9">
    <location>
        <begin position="386"/>
        <end position="404"/>
    </location>
</feature>
<evidence type="ECO:0000313" key="10">
    <source>
        <dbReference type="EMBL" id="GAA4878759.1"/>
    </source>
</evidence>
<comment type="subcellular location">
    <subcellularLocation>
        <location evidence="1">Cell inner membrane</location>
        <topology evidence="1">Multi-pass membrane protein</topology>
    </subcellularLocation>
</comment>
<evidence type="ECO:0000256" key="9">
    <source>
        <dbReference type="SAM" id="Phobius"/>
    </source>
</evidence>
<dbReference type="InterPro" id="IPR018227">
    <property type="entry name" value="Amino_acid_transport_2"/>
</dbReference>
<evidence type="ECO:0000313" key="11">
    <source>
        <dbReference type="Proteomes" id="UP001499988"/>
    </source>
</evidence>
<feature type="transmembrane region" description="Helical" evidence="9">
    <location>
        <begin position="162"/>
        <end position="183"/>
    </location>
</feature>
<keyword evidence="2" id="KW-0813">Transport</keyword>